<evidence type="ECO:0000256" key="3">
    <source>
        <dbReference type="ARBA" id="ARBA00002284"/>
    </source>
</evidence>
<keyword evidence="13 14" id="KW-0456">Lyase</keyword>
<dbReference type="NCBIfam" id="TIGR00506">
    <property type="entry name" value="ribB"/>
    <property type="match status" value="1"/>
</dbReference>
<evidence type="ECO:0000256" key="9">
    <source>
        <dbReference type="ARBA" id="ARBA00022619"/>
    </source>
</evidence>
<evidence type="ECO:0000256" key="7">
    <source>
        <dbReference type="ARBA" id="ARBA00012153"/>
    </source>
</evidence>
<dbReference type="EMBL" id="CP035928">
    <property type="protein sequence ID" value="QEP34512.1"/>
    <property type="molecule type" value="Genomic_DNA"/>
</dbReference>
<name>A0A5C2HDT3_9BACT</name>
<dbReference type="PIRSF" id="PIRSF001259">
    <property type="entry name" value="RibA"/>
    <property type="match status" value="1"/>
</dbReference>
<keyword evidence="9 14" id="KW-0686">Riboflavin biosynthesis</keyword>
<dbReference type="UniPathway" id="UPA00275">
    <property type="reaction ID" value="UER00399"/>
</dbReference>
<keyword evidence="10 14" id="KW-0479">Metal-binding</keyword>
<dbReference type="GO" id="GO:0030145">
    <property type="term" value="F:manganese ion binding"/>
    <property type="evidence" value="ECO:0007669"/>
    <property type="project" value="UniProtKB-UniRule"/>
</dbReference>
<comment type="similarity">
    <text evidence="6">In the C-terminal section; belongs to the GTP cyclohydrolase II family.</text>
</comment>
<evidence type="ECO:0000256" key="11">
    <source>
        <dbReference type="ARBA" id="ARBA00022842"/>
    </source>
</evidence>
<dbReference type="Pfam" id="PF00926">
    <property type="entry name" value="DHBP_synthase"/>
    <property type="match status" value="1"/>
</dbReference>
<dbReference type="InterPro" id="IPR032677">
    <property type="entry name" value="GTP_cyclohydro_II"/>
</dbReference>
<feature type="binding site" evidence="14">
    <location>
        <position position="29"/>
    </location>
    <ligand>
        <name>Mg(2+)</name>
        <dbReference type="ChEBI" id="CHEBI:18420"/>
        <label>1</label>
    </ligand>
</feature>
<comment type="similarity">
    <text evidence="14">Belongs to the DHBP synthase family.</text>
</comment>
<dbReference type="InterPro" id="IPR017945">
    <property type="entry name" value="DHBP_synth_RibB-like_a/b_dom"/>
</dbReference>
<proteinExistence type="inferred from homology"/>
<dbReference type="NCBIfam" id="NF006804">
    <property type="entry name" value="PRK09314.1"/>
    <property type="match status" value="1"/>
</dbReference>
<dbReference type="Pfam" id="PF00925">
    <property type="entry name" value="GTP_cyclohydro2"/>
    <property type="match status" value="1"/>
</dbReference>
<keyword evidence="16" id="KW-1185">Reference proteome</keyword>
<dbReference type="RefSeq" id="WP_130233444.1">
    <property type="nucleotide sequence ID" value="NZ_BMEF01000003.1"/>
</dbReference>
<comment type="pathway">
    <text evidence="4 14">Cofactor biosynthesis; riboflavin biosynthesis; 2-hydroxy-3-oxobutyl phosphate from D-ribulose 5-phosphate: step 1/1.</text>
</comment>
<feature type="site" description="Essential for catalytic activity" evidence="14">
    <location>
        <position position="126"/>
    </location>
</feature>
<evidence type="ECO:0000256" key="8">
    <source>
        <dbReference type="ARBA" id="ARBA00018836"/>
    </source>
</evidence>
<comment type="cofactor">
    <cofactor evidence="2">
        <name>Mn(2+)</name>
        <dbReference type="ChEBI" id="CHEBI:29035"/>
    </cofactor>
</comment>
<evidence type="ECO:0000256" key="6">
    <source>
        <dbReference type="ARBA" id="ARBA00008976"/>
    </source>
</evidence>
<dbReference type="OrthoDB" id="9793111at2"/>
<dbReference type="InterPro" id="IPR000422">
    <property type="entry name" value="DHBP_synthase_RibB"/>
</dbReference>
<feature type="site" description="Essential for catalytic activity" evidence="14">
    <location>
        <position position="164"/>
    </location>
</feature>
<dbReference type="PANTHER" id="PTHR21327">
    <property type="entry name" value="GTP CYCLOHYDROLASE II-RELATED"/>
    <property type="match status" value="1"/>
</dbReference>
<dbReference type="SUPFAM" id="SSF142695">
    <property type="entry name" value="RibA-like"/>
    <property type="match status" value="1"/>
</dbReference>
<dbReference type="SUPFAM" id="SSF55821">
    <property type="entry name" value="YrdC/RibB"/>
    <property type="match status" value="1"/>
</dbReference>
<comment type="function">
    <text evidence="3 14">Catalyzes the conversion of D-ribulose 5-phosphate to formate and 3,4-dihydroxy-2-butanone 4-phosphate.</text>
</comment>
<dbReference type="AlphaFoldDB" id="A0A5C2HDT3"/>
<feature type="binding site" evidence="14">
    <location>
        <begin position="140"/>
        <end position="144"/>
    </location>
    <ligand>
        <name>D-ribulose 5-phosphate</name>
        <dbReference type="ChEBI" id="CHEBI:58121"/>
    </ligand>
</feature>
<dbReference type="FunFam" id="3.90.870.10:FF:000001">
    <property type="entry name" value="Riboflavin biosynthesis protein RibBA"/>
    <property type="match status" value="1"/>
</dbReference>
<reference evidence="15" key="2">
    <citation type="submission" date="2019-09" db="EMBL/GenBank/DDBJ databases">
        <title>Taxonomic note: a critical rebuttal of the proposed division of the genus Arcobacter into six genera, emended descriptions of Arcobacter anaerophilus and the genus Arcobacter, and an assessment of genus-level boundaries for Epsilonproteobacteria using in silico genomic comparator tools.</title>
        <authorList>
            <person name="On S.L.W."/>
            <person name="Miller W.G."/>
            <person name="Biggs P."/>
            <person name="Cornelius A."/>
            <person name="Vandamme P."/>
        </authorList>
    </citation>
    <scope>NUCLEOTIDE SEQUENCE [LARGE SCALE GENOMIC DNA]</scope>
    <source>
        <strain evidence="15">LMG 26638</strain>
    </source>
</reference>
<dbReference type="GO" id="GO:0009231">
    <property type="term" value="P:riboflavin biosynthetic process"/>
    <property type="evidence" value="ECO:0007669"/>
    <property type="project" value="UniProtKB-UniRule"/>
</dbReference>
<comment type="cofactor">
    <cofactor evidence="14">
        <name>Mg(2+)</name>
        <dbReference type="ChEBI" id="CHEBI:18420"/>
    </cofactor>
    <cofactor evidence="14">
        <name>Mn(2+)</name>
        <dbReference type="ChEBI" id="CHEBI:29035"/>
    </cofactor>
    <text evidence="14">Binds 2 divalent metal cations per subunit. Magnesium or manganese.</text>
</comment>
<evidence type="ECO:0000256" key="1">
    <source>
        <dbReference type="ARBA" id="ARBA00000141"/>
    </source>
</evidence>
<evidence type="ECO:0000256" key="5">
    <source>
        <dbReference type="ARBA" id="ARBA00005520"/>
    </source>
</evidence>
<dbReference type="HAMAP" id="MF_00180">
    <property type="entry name" value="RibB"/>
    <property type="match status" value="1"/>
</dbReference>
<reference evidence="15" key="1">
    <citation type="submission" date="2019-09" db="EMBL/GenBank/DDBJ databases">
        <title>Complete genome sequencing of four Arcobacter species reveals a diverse suite of mobile elements.</title>
        <authorList>
            <person name="Miller W.G."/>
            <person name="Yee E."/>
            <person name="Bono J.L."/>
        </authorList>
    </citation>
    <scope>NUCLEOTIDE SEQUENCE [LARGE SCALE GENOMIC DNA]</scope>
    <source>
        <strain evidence="15">LMG 26638</strain>
    </source>
</reference>
<evidence type="ECO:0000256" key="4">
    <source>
        <dbReference type="ARBA" id="ARBA00004904"/>
    </source>
</evidence>
<dbReference type="GO" id="GO:0003935">
    <property type="term" value="F:GTP cyclohydrolase II activity"/>
    <property type="evidence" value="ECO:0007669"/>
    <property type="project" value="TreeGrafter"/>
</dbReference>
<accession>A0A5C2HDT3</accession>
<comment type="similarity">
    <text evidence="5">In the N-terminal section; belongs to the DHBP synthase family.</text>
</comment>
<evidence type="ECO:0000256" key="10">
    <source>
        <dbReference type="ARBA" id="ARBA00022723"/>
    </source>
</evidence>
<dbReference type="Proteomes" id="UP000322726">
    <property type="component" value="Chromosome"/>
</dbReference>
<feature type="binding site" evidence="14">
    <location>
        <position position="143"/>
    </location>
    <ligand>
        <name>Mg(2+)</name>
        <dbReference type="ChEBI" id="CHEBI:18420"/>
        <label>2</label>
    </ligand>
</feature>
<comment type="subunit">
    <text evidence="14">Homodimer.</text>
</comment>
<feature type="binding site" evidence="14">
    <location>
        <begin position="28"/>
        <end position="29"/>
    </location>
    <ligand>
        <name>D-ribulose 5-phosphate</name>
        <dbReference type="ChEBI" id="CHEBI:58121"/>
    </ligand>
</feature>
<feature type="binding site" evidence="14">
    <location>
        <position position="33"/>
    </location>
    <ligand>
        <name>D-ribulose 5-phosphate</name>
        <dbReference type="ChEBI" id="CHEBI:58121"/>
    </ligand>
</feature>
<keyword evidence="11 14" id="KW-0460">Magnesium</keyword>
<evidence type="ECO:0000313" key="15">
    <source>
        <dbReference type="EMBL" id="QEP34512.1"/>
    </source>
</evidence>
<comment type="catalytic activity">
    <reaction evidence="1 14">
        <text>D-ribulose 5-phosphate = (2S)-2-hydroxy-3-oxobutyl phosphate + formate + H(+)</text>
        <dbReference type="Rhea" id="RHEA:18457"/>
        <dbReference type="ChEBI" id="CHEBI:15378"/>
        <dbReference type="ChEBI" id="CHEBI:15740"/>
        <dbReference type="ChEBI" id="CHEBI:58121"/>
        <dbReference type="ChEBI" id="CHEBI:58830"/>
        <dbReference type="EC" id="4.1.99.12"/>
    </reaction>
</comment>
<dbReference type="GO" id="GO:0008686">
    <property type="term" value="F:3,4-dihydroxy-2-butanone-4-phosphate synthase activity"/>
    <property type="evidence" value="ECO:0007669"/>
    <property type="project" value="UniProtKB-UniRule"/>
</dbReference>
<organism evidence="15 16">
    <name type="scientific">Malaciobacter pacificus</name>
    <dbReference type="NCBI Taxonomy" id="1080223"/>
    <lineage>
        <taxon>Bacteria</taxon>
        <taxon>Pseudomonadati</taxon>
        <taxon>Campylobacterota</taxon>
        <taxon>Epsilonproteobacteria</taxon>
        <taxon>Campylobacterales</taxon>
        <taxon>Arcobacteraceae</taxon>
        <taxon>Malaciobacter</taxon>
    </lineage>
</organism>
<keyword evidence="15" id="KW-0378">Hydrolase</keyword>
<dbReference type="Gene3D" id="3.40.50.10990">
    <property type="entry name" value="GTP cyclohydrolase II"/>
    <property type="match status" value="1"/>
</dbReference>
<dbReference type="Gene3D" id="3.90.870.10">
    <property type="entry name" value="DHBP synthase"/>
    <property type="match status" value="1"/>
</dbReference>
<evidence type="ECO:0000256" key="2">
    <source>
        <dbReference type="ARBA" id="ARBA00001936"/>
    </source>
</evidence>
<dbReference type="InterPro" id="IPR036144">
    <property type="entry name" value="RibA-like_sf"/>
</dbReference>
<evidence type="ECO:0000313" key="16">
    <source>
        <dbReference type="Proteomes" id="UP000322726"/>
    </source>
</evidence>
<dbReference type="EC" id="4.1.99.12" evidence="7 14"/>
<sequence length="343" mass="37993">MNAIQRVKEAIEEIQKGNMVIMLDDEDRENEGDLVYAAPLSTPEKVNFMATHAKGLICVSVTKETANRLELNPMVSSNTSSYETAFTVSVDAANAATGISAGERDDTIKILANPISKECELVKPGHIFPLIAKDGGVLVRTGHTEGSVDLCKLAGLNGEAVICEIMKEDGTMARRDDLDIFAEKHNMKQIYISDLVEYRLSHEKLVEEISSVDTKFFNSDVKKKEFKDHLGNIHTAIVFKEFEEITHVKFHSVIPDIDLFLNDNKLHSMLKTINFLQSKGGILIFLSGDEKMKDSQKDYGVGAQILNSLDIKKIKLMTSGGKHSFVGLNGFGLEIVEEIQIEC</sequence>
<evidence type="ECO:0000256" key="12">
    <source>
        <dbReference type="ARBA" id="ARBA00023211"/>
    </source>
</evidence>
<dbReference type="KEGG" id="apai:APAC_1403"/>
<evidence type="ECO:0000256" key="14">
    <source>
        <dbReference type="HAMAP-Rule" id="MF_00180"/>
    </source>
</evidence>
<keyword evidence="12 14" id="KW-0464">Manganese</keyword>
<protein>
    <recommendedName>
        <fullName evidence="8 14">3,4-dihydroxy-2-butanone 4-phosphate synthase</fullName>
        <shortName evidence="14">DHBP synthase</shortName>
        <ecNumber evidence="7 14">4.1.99.12</ecNumber>
    </recommendedName>
</protein>
<dbReference type="PANTHER" id="PTHR21327:SF18">
    <property type="entry name" value="3,4-DIHYDROXY-2-BUTANONE 4-PHOSPHATE SYNTHASE"/>
    <property type="match status" value="1"/>
</dbReference>
<gene>
    <name evidence="15" type="primary">ribAB</name>
    <name evidence="14" type="synonym">ribB</name>
    <name evidence="15" type="ORF">APAC_1403</name>
</gene>
<dbReference type="GO" id="GO:0000287">
    <property type="term" value="F:magnesium ion binding"/>
    <property type="evidence" value="ECO:0007669"/>
    <property type="project" value="UniProtKB-UniRule"/>
</dbReference>
<dbReference type="GO" id="GO:0005829">
    <property type="term" value="C:cytosol"/>
    <property type="evidence" value="ECO:0007669"/>
    <property type="project" value="TreeGrafter"/>
</dbReference>
<feature type="binding site" evidence="14">
    <location>
        <position position="29"/>
    </location>
    <ligand>
        <name>Mg(2+)</name>
        <dbReference type="ChEBI" id="CHEBI:18420"/>
        <label>2</label>
    </ligand>
</feature>
<evidence type="ECO:0000256" key="13">
    <source>
        <dbReference type="ARBA" id="ARBA00023239"/>
    </source>
</evidence>